<gene>
    <name evidence="1" type="ORF">MRB53_027621</name>
</gene>
<organism evidence="1 2">
    <name type="scientific">Persea americana</name>
    <name type="common">Avocado</name>
    <dbReference type="NCBI Taxonomy" id="3435"/>
    <lineage>
        <taxon>Eukaryota</taxon>
        <taxon>Viridiplantae</taxon>
        <taxon>Streptophyta</taxon>
        <taxon>Embryophyta</taxon>
        <taxon>Tracheophyta</taxon>
        <taxon>Spermatophyta</taxon>
        <taxon>Magnoliopsida</taxon>
        <taxon>Magnoliidae</taxon>
        <taxon>Laurales</taxon>
        <taxon>Lauraceae</taxon>
        <taxon>Persea</taxon>
    </lineage>
</organism>
<accession>A0ACC2LLN2</accession>
<keyword evidence="2" id="KW-1185">Reference proteome</keyword>
<dbReference type="Proteomes" id="UP001234297">
    <property type="component" value="Chromosome 8"/>
</dbReference>
<proteinExistence type="predicted"/>
<comment type="caution">
    <text evidence="1">The sequence shown here is derived from an EMBL/GenBank/DDBJ whole genome shotgun (WGS) entry which is preliminary data.</text>
</comment>
<sequence length="129" mass="13937">MRQRVSSANVHRASGAPITPIKSLRSDILVSESPLSPSSSRISRSTASAPPRGASATSTGRRHRLAGLFALNLAGESPCSTSSFRTGKKTLVFSPSMDEFFRLSFAGGLASSPVFSGERRWKMWERDFC</sequence>
<evidence type="ECO:0000313" key="1">
    <source>
        <dbReference type="EMBL" id="KAJ8634285.1"/>
    </source>
</evidence>
<evidence type="ECO:0000313" key="2">
    <source>
        <dbReference type="Proteomes" id="UP001234297"/>
    </source>
</evidence>
<protein>
    <submittedName>
        <fullName evidence="1">Uncharacterized protein</fullName>
    </submittedName>
</protein>
<name>A0ACC2LLN2_PERAE</name>
<reference evidence="1 2" key="1">
    <citation type="journal article" date="2022" name="Hortic Res">
        <title>A haplotype resolved chromosomal level avocado genome allows analysis of novel avocado genes.</title>
        <authorList>
            <person name="Nath O."/>
            <person name="Fletcher S.J."/>
            <person name="Hayward A."/>
            <person name="Shaw L.M."/>
            <person name="Masouleh A.K."/>
            <person name="Furtado A."/>
            <person name="Henry R.J."/>
            <person name="Mitter N."/>
        </authorList>
    </citation>
    <scope>NUCLEOTIDE SEQUENCE [LARGE SCALE GENOMIC DNA]</scope>
    <source>
        <strain evidence="2">cv. Hass</strain>
    </source>
</reference>
<dbReference type="EMBL" id="CM056816">
    <property type="protein sequence ID" value="KAJ8634285.1"/>
    <property type="molecule type" value="Genomic_DNA"/>
</dbReference>